<keyword evidence="1" id="KW-1133">Transmembrane helix</keyword>
<dbReference type="NCBIfam" id="TIGR04226">
    <property type="entry name" value="RrgB_K2N_iso_D2"/>
    <property type="match status" value="1"/>
</dbReference>
<dbReference type="Proteomes" id="UP000631576">
    <property type="component" value="Unassembled WGS sequence"/>
</dbReference>
<name>A0ABR7G8S9_9FIRM</name>
<sequence length="624" mass="69680">MSRNIVLGMAGVMLLSGMAPVIPGTALQELVPIVKAEDKSPIYTQGGVAVLGNREAVITIKGNEGQNLVGKKFRIYQLFLAENARDGESVNYTWNPNCEAALKNVTAKALTKKGKKTTPEQVTEYMAIDYIQSLNANQVEGAKAEQKEEGTYSEFRYFVEELRDELEKLSVNSDCVEVRGVRPDNVIQIRGMAYGYYIIDEVTEVSNTSSASSLCMVNTANPTASISIKSDYPVIAKQIQEDEANENIKDPNRWNDIGDFEIGQFVPYRYESNISNMNGYRTYYYAWHDRMDDALTFLKDTVKITISGNISDTRKKEYTLKESEYLLNTMPSNGDTFQISIPDIKSIVDREFPRFNSGQENIYDQKVTLSYKAILNDRAVQKIGRPGIENDVRLEFSNNPDSNDGGSSRGFTPWDTVVCFTYKLQVQKVNNYQKTLAGAKFRLYSDEACQNEVYVRKEKDGYAVVNRDAVGGTDHVGGNKFERAVEMVSPENGQFEIYGLDSGTYYLKETKAPAGYRLLKDPVKLEIKAIFTDDRDHYVKGSGANDTVLKNLNVTAKVDSFYSGIMHSEEKELKTNAEEGTINLTVINQVGSKLPVTGTPVVLIMVLSGSILMTVAVLSSKRKR</sequence>
<proteinExistence type="predicted"/>
<dbReference type="Gene3D" id="2.60.40.10">
    <property type="entry name" value="Immunoglobulins"/>
    <property type="match status" value="1"/>
</dbReference>
<keyword evidence="4" id="KW-1185">Reference proteome</keyword>
<evidence type="ECO:0000259" key="2">
    <source>
        <dbReference type="Pfam" id="PF17802"/>
    </source>
</evidence>
<evidence type="ECO:0000313" key="3">
    <source>
        <dbReference type="EMBL" id="MBC5683844.1"/>
    </source>
</evidence>
<evidence type="ECO:0000256" key="1">
    <source>
        <dbReference type="SAM" id="Phobius"/>
    </source>
</evidence>
<dbReference type="Gene3D" id="2.60.40.740">
    <property type="match status" value="1"/>
</dbReference>
<gene>
    <name evidence="3" type="ORF">H8S40_09735</name>
</gene>
<dbReference type="Pfam" id="PF17802">
    <property type="entry name" value="SpaA"/>
    <property type="match status" value="1"/>
</dbReference>
<dbReference type="InterPro" id="IPR013783">
    <property type="entry name" value="Ig-like_fold"/>
</dbReference>
<accession>A0ABR7G8S9</accession>
<keyword evidence="1" id="KW-0812">Transmembrane</keyword>
<reference evidence="3 4" key="1">
    <citation type="submission" date="2020-08" db="EMBL/GenBank/DDBJ databases">
        <title>Genome public.</title>
        <authorList>
            <person name="Liu C."/>
            <person name="Sun Q."/>
        </authorList>
    </citation>
    <scope>NUCLEOTIDE SEQUENCE [LARGE SCALE GENOMIC DNA]</scope>
    <source>
        <strain evidence="3 4">NSJ-13</strain>
    </source>
</reference>
<dbReference type="InterPro" id="IPR026466">
    <property type="entry name" value="Fim_isopep_form_D2_dom"/>
</dbReference>
<dbReference type="EMBL" id="JACOPE010000001">
    <property type="protein sequence ID" value="MBC5683844.1"/>
    <property type="molecule type" value="Genomic_DNA"/>
</dbReference>
<dbReference type="InterPro" id="IPR041033">
    <property type="entry name" value="SpaA_PFL_dom_1"/>
</dbReference>
<comment type="caution">
    <text evidence="3">The sequence shown here is derived from an EMBL/GenBank/DDBJ whole genome shotgun (WGS) entry which is preliminary data.</text>
</comment>
<feature type="domain" description="SpaA-like prealbumin fold" evidence="2">
    <location>
        <begin position="423"/>
        <end position="528"/>
    </location>
</feature>
<keyword evidence="1" id="KW-0472">Membrane</keyword>
<organism evidence="3 4">
    <name type="scientific">Ruminococcus hominis</name>
    <dbReference type="NCBI Taxonomy" id="2763065"/>
    <lineage>
        <taxon>Bacteria</taxon>
        <taxon>Bacillati</taxon>
        <taxon>Bacillota</taxon>
        <taxon>Clostridia</taxon>
        <taxon>Eubacteriales</taxon>
        <taxon>Oscillospiraceae</taxon>
        <taxon>Ruminococcus</taxon>
    </lineage>
</organism>
<evidence type="ECO:0000313" key="4">
    <source>
        <dbReference type="Proteomes" id="UP000631576"/>
    </source>
</evidence>
<protein>
    <submittedName>
        <fullName evidence="3">Isopeptide-forming domain-containing fimbrial protein</fullName>
    </submittedName>
</protein>
<feature type="transmembrane region" description="Helical" evidence="1">
    <location>
        <begin position="598"/>
        <end position="618"/>
    </location>
</feature>